<dbReference type="PANTHER" id="PTHR32234">
    <property type="entry name" value="THIOL:DISULFIDE INTERCHANGE PROTEIN DSBD"/>
    <property type="match status" value="1"/>
</dbReference>
<dbReference type="Pfam" id="PF02683">
    <property type="entry name" value="DsbD_TM"/>
    <property type="match status" value="1"/>
</dbReference>
<keyword evidence="3" id="KW-0201">Cytochrome c-type biogenesis</keyword>
<feature type="transmembrane region" description="Helical" evidence="6">
    <location>
        <begin position="289"/>
        <end position="311"/>
    </location>
</feature>
<keyword evidence="4 6" id="KW-1133">Transmembrane helix</keyword>
<reference evidence="10 11" key="1">
    <citation type="submission" date="2016-10" db="EMBL/GenBank/DDBJ databases">
        <authorList>
            <person name="de Groot N.N."/>
        </authorList>
    </citation>
    <scope>NUCLEOTIDE SEQUENCE [LARGE SCALE GENOMIC DNA]</scope>
    <source>
        <strain evidence="10 11">DSM 6793</strain>
    </source>
</reference>
<evidence type="ECO:0000313" key="11">
    <source>
        <dbReference type="Proteomes" id="UP000199514"/>
    </source>
</evidence>
<evidence type="ECO:0000313" key="10">
    <source>
        <dbReference type="EMBL" id="SFC13236.1"/>
    </source>
</evidence>
<keyword evidence="2 6" id="KW-0812">Transmembrane</keyword>
<dbReference type="InterPro" id="IPR028250">
    <property type="entry name" value="DsbDN"/>
</dbReference>
<dbReference type="Proteomes" id="UP000199514">
    <property type="component" value="Unassembled WGS sequence"/>
</dbReference>
<dbReference type="Pfam" id="PF13899">
    <property type="entry name" value="Thioredoxin_7"/>
    <property type="match status" value="1"/>
</dbReference>
<organism evidence="10 11">
    <name type="scientific">Flexibacter flexilis DSM 6793</name>
    <dbReference type="NCBI Taxonomy" id="927664"/>
    <lineage>
        <taxon>Bacteria</taxon>
        <taxon>Pseudomonadati</taxon>
        <taxon>Bacteroidota</taxon>
        <taxon>Cytophagia</taxon>
        <taxon>Cytophagales</taxon>
        <taxon>Flexibacteraceae</taxon>
        <taxon>Flexibacter</taxon>
    </lineage>
</organism>
<comment type="subcellular location">
    <subcellularLocation>
        <location evidence="1">Membrane</location>
        <topology evidence="1">Multi-pass membrane protein</topology>
    </subcellularLocation>
</comment>
<feature type="chain" id="PRO_5011463862" evidence="7">
    <location>
        <begin position="21"/>
        <end position="714"/>
    </location>
</feature>
<dbReference type="EMBL" id="FOLE01000003">
    <property type="protein sequence ID" value="SFC13236.1"/>
    <property type="molecule type" value="Genomic_DNA"/>
</dbReference>
<keyword evidence="11" id="KW-1185">Reference proteome</keyword>
<feature type="transmembrane region" description="Helical" evidence="6">
    <location>
        <begin position="435"/>
        <end position="453"/>
    </location>
</feature>
<feature type="transmembrane region" description="Helical" evidence="6">
    <location>
        <begin position="473"/>
        <end position="490"/>
    </location>
</feature>
<keyword evidence="5 6" id="KW-0472">Membrane</keyword>
<dbReference type="OrthoDB" id="9811036at2"/>
<evidence type="ECO:0000256" key="6">
    <source>
        <dbReference type="SAM" id="Phobius"/>
    </source>
</evidence>
<dbReference type="InterPro" id="IPR003834">
    <property type="entry name" value="Cyt_c_assmbl_TM_dom"/>
</dbReference>
<evidence type="ECO:0000259" key="8">
    <source>
        <dbReference type="Pfam" id="PF02683"/>
    </source>
</evidence>
<dbReference type="SUPFAM" id="SSF52833">
    <property type="entry name" value="Thioredoxin-like"/>
    <property type="match status" value="1"/>
</dbReference>
<dbReference type="GO" id="GO:0017004">
    <property type="term" value="P:cytochrome complex assembly"/>
    <property type="evidence" value="ECO:0007669"/>
    <property type="project" value="UniProtKB-KW"/>
</dbReference>
<name>A0A1I1GP15_9BACT</name>
<evidence type="ECO:0000256" key="5">
    <source>
        <dbReference type="ARBA" id="ARBA00023136"/>
    </source>
</evidence>
<evidence type="ECO:0000256" key="1">
    <source>
        <dbReference type="ARBA" id="ARBA00004141"/>
    </source>
</evidence>
<evidence type="ECO:0000256" key="4">
    <source>
        <dbReference type="ARBA" id="ARBA00022989"/>
    </source>
</evidence>
<evidence type="ECO:0000256" key="2">
    <source>
        <dbReference type="ARBA" id="ARBA00022692"/>
    </source>
</evidence>
<dbReference type="GO" id="GO:0016020">
    <property type="term" value="C:membrane"/>
    <property type="evidence" value="ECO:0007669"/>
    <property type="project" value="UniProtKB-SubCell"/>
</dbReference>
<dbReference type="STRING" id="927664.SAMN05421780_10334"/>
<dbReference type="PANTHER" id="PTHR32234:SF0">
    <property type="entry name" value="THIOL:DISULFIDE INTERCHANGE PROTEIN DSBD"/>
    <property type="match status" value="1"/>
</dbReference>
<evidence type="ECO:0000259" key="9">
    <source>
        <dbReference type="Pfam" id="PF11412"/>
    </source>
</evidence>
<accession>A0A1I1GP15</accession>
<dbReference type="AlphaFoldDB" id="A0A1I1GP15"/>
<dbReference type="RefSeq" id="WP_091509630.1">
    <property type="nucleotide sequence ID" value="NZ_FOLE01000003.1"/>
</dbReference>
<feature type="transmembrane region" description="Helical" evidence="6">
    <location>
        <begin position="244"/>
        <end position="268"/>
    </location>
</feature>
<feature type="transmembrane region" description="Helical" evidence="6">
    <location>
        <begin position="323"/>
        <end position="344"/>
    </location>
</feature>
<dbReference type="Gene3D" id="3.40.30.10">
    <property type="entry name" value="Glutaredoxin"/>
    <property type="match status" value="1"/>
</dbReference>
<evidence type="ECO:0000256" key="3">
    <source>
        <dbReference type="ARBA" id="ARBA00022748"/>
    </source>
</evidence>
<feature type="transmembrane region" description="Helical" evidence="6">
    <location>
        <begin position="403"/>
        <end position="423"/>
    </location>
</feature>
<dbReference type="Pfam" id="PF11412">
    <property type="entry name" value="DsbD_N"/>
    <property type="match status" value="1"/>
</dbReference>
<proteinExistence type="predicted"/>
<dbReference type="GO" id="GO:0045454">
    <property type="term" value="P:cell redox homeostasis"/>
    <property type="evidence" value="ECO:0007669"/>
    <property type="project" value="TreeGrafter"/>
</dbReference>
<feature type="transmembrane region" description="Helical" evidence="6">
    <location>
        <begin position="502"/>
        <end position="523"/>
    </location>
</feature>
<feature type="signal peptide" evidence="7">
    <location>
        <begin position="1"/>
        <end position="20"/>
    </location>
</feature>
<keyword evidence="7" id="KW-0732">Signal</keyword>
<feature type="transmembrane region" description="Helical" evidence="6">
    <location>
        <begin position="365"/>
        <end position="391"/>
    </location>
</feature>
<protein>
    <submittedName>
        <fullName evidence="10">Thiol:disulfide interchange protein DsbD</fullName>
    </submittedName>
</protein>
<feature type="domain" description="Thiol:disulfide interchange protein DsbD N-terminal" evidence="9">
    <location>
        <begin position="39"/>
        <end position="149"/>
    </location>
</feature>
<dbReference type="InterPro" id="IPR036249">
    <property type="entry name" value="Thioredoxin-like_sf"/>
</dbReference>
<evidence type="ECO:0000256" key="7">
    <source>
        <dbReference type="SAM" id="SignalP"/>
    </source>
</evidence>
<feature type="domain" description="Cytochrome C biogenesis protein transmembrane" evidence="8">
    <location>
        <begin position="245"/>
        <end position="456"/>
    </location>
</feature>
<sequence length="714" mass="78678">MKKYAIALLGLLFLLQTTYAQLVTPSKWTFELSEKHPSVGQEIDLIFRVKIDQNWYLYSSDFDPNLGPIVASFTYTDNGTFQPIGKVKPVGAKKKHDEIWGGEVRYFTKSAEFRQRIKILKTKATIAGSYDGQVCSDKDGQCVPVSGPFSLEVEATESKVSTAKTPAVAPKKEAVATEKITPAPSATTVPDDIAADTDKVAKDSVTAKVASPKTDSVSTAAAPEASAKTPTTPTQTDAYADYSLWRFMLEAFLFGLFGLLTPCVFPLIPMTVSFFTKRAGTRAQGIQKALFYGFSIVFIYTVVGTLVARLNGPEFANFLSTHWIPNLLFFVIFIVFGISFLGAFEITLPSSLVNKADAQADKGGYYGVFFMALTLALVSFSCTGPIVGSILIQSFGGAILKPIAGMFAFSMAFAIPFTLFAIFPSWLNNLPKSGGWLNSVKVVLGLLELALALKFLTTADQAYHWDLLSREAFLAIWVVLFAMIGFYLLGKIQLSHDSPMQYVSVPRLLMSIASFAFTVYLIYGLLGNPLPLLAGYLPPAKHKAVASTGTQPASQLCDTPKYTDILHFPHGLQGYFDYDQAIACAKQQNKPIFIDFTGHGCANCRKMEENVWADPEVLSRLQNNYVMLALYVDDKTELPENQWITSKYDGEVKKTIGKKNFDFQLSRFNANAQPFYVLLSPDGEKIIEPKAYDLDVNRFKAFLDEGVAQFKAKK</sequence>
<dbReference type="GO" id="GO:0015035">
    <property type="term" value="F:protein-disulfide reductase activity"/>
    <property type="evidence" value="ECO:0007669"/>
    <property type="project" value="TreeGrafter"/>
</dbReference>
<gene>
    <name evidence="10" type="ORF">SAMN05421780_10334</name>
</gene>